<comment type="caution">
    <text evidence="3">The sequence shown here is derived from an EMBL/GenBank/DDBJ whole genome shotgun (WGS) entry which is preliminary data.</text>
</comment>
<dbReference type="InterPro" id="IPR036188">
    <property type="entry name" value="FAD/NAD-bd_sf"/>
</dbReference>
<dbReference type="PANTHER" id="PTHR13847">
    <property type="entry name" value="SARCOSINE DEHYDROGENASE-RELATED"/>
    <property type="match status" value="1"/>
</dbReference>
<keyword evidence="4" id="KW-1185">Reference proteome</keyword>
<reference evidence="3 4" key="1">
    <citation type="submission" date="2024-06" db="EMBL/GenBank/DDBJ databases">
        <title>Genomic Encyclopedia of Type Strains, Phase V (KMG-V): Genome sequencing to study the core and pangenomes of soil and plant-associated prokaryotes.</title>
        <authorList>
            <person name="Whitman W."/>
        </authorList>
    </citation>
    <scope>NUCLEOTIDE SEQUENCE [LARGE SCALE GENOMIC DNA]</scope>
    <source>
        <strain evidence="3 4">USDA 160</strain>
    </source>
</reference>
<dbReference type="EMBL" id="JBEPTQ010000002">
    <property type="protein sequence ID" value="MET4717658.1"/>
    <property type="molecule type" value="Genomic_DNA"/>
</dbReference>
<dbReference type="InterPro" id="IPR006076">
    <property type="entry name" value="FAD-dep_OxRdtase"/>
</dbReference>
<keyword evidence="1" id="KW-0560">Oxidoreductase</keyword>
<evidence type="ECO:0000256" key="1">
    <source>
        <dbReference type="ARBA" id="ARBA00023002"/>
    </source>
</evidence>
<dbReference type="PANTHER" id="PTHR13847:SF201">
    <property type="entry name" value="PUTATIBE OXIDOREDUCTASE"/>
    <property type="match status" value="1"/>
</dbReference>
<feature type="domain" description="FAD dependent oxidoreductase" evidence="2">
    <location>
        <begin position="56"/>
        <end position="405"/>
    </location>
</feature>
<evidence type="ECO:0000313" key="4">
    <source>
        <dbReference type="Proteomes" id="UP001549291"/>
    </source>
</evidence>
<name>A0ABV2RL41_BRAJP</name>
<evidence type="ECO:0000313" key="3">
    <source>
        <dbReference type="EMBL" id="MET4717658.1"/>
    </source>
</evidence>
<sequence length="425" mass="46293">MEAVVTPEILLGRSQIFIERHHQVDQKDLRSPKTPWAAAPMIQIEPVLDSFKCETLIIGAGITGALLAERLTRHGGSVVIIDREQPSQGSTHASTAMVLWEIDRPLLELTEHYGFERAARCYRASLGAVRGLIALVASHQLQCQMRQRLSLYLATDEAITPLHDEFLLRRRAELPASFLDYSDLLKRFAFTRAGALLSPIAADADPVQLAEGLLALSLQRGARLFHANATSFDSARGAVGVGLDNGAVIEAHHAILATGYVAPDIIKSRIQQSSSSWAIATKPQPENLWSDGALIWEACKAYHYARTTADGRIIFGGEDDATLIDPAARDAAIPEKTSQLRHHLKALWPKANGDVEFSWAGTFDTTVDGLPLIGAVPGYRNIYAAYGYGGNGITFSYLAAHLIAEFIEGSTSPLFDDFALDRDAL</sequence>
<proteinExistence type="predicted"/>
<dbReference type="Proteomes" id="UP001549291">
    <property type="component" value="Unassembled WGS sequence"/>
</dbReference>
<evidence type="ECO:0000259" key="2">
    <source>
        <dbReference type="Pfam" id="PF01266"/>
    </source>
</evidence>
<dbReference type="Pfam" id="PF01266">
    <property type="entry name" value="DAO"/>
    <property type="match status" value="1"/>
</dbReference>
<dbReference type="Gene3D" id="3.50.50.60">
    <property type="entry name" value="FAD/NAD(P)-binding domain"/>
    <property type="match status" value="1"/>
</dbReference>
<dbReference type="SUPFAM" id="SSF51905">
    <property type="entry name" value="FAD/NAD(P)-binding domain"/>
    <property type="match status" value="1"/>
</dbReference>
<dbReference type="Gene3D" id="3.30.9.10">
    <property type="entry name" value="D-Amino Acid Oxidase, subunit A, domain 2"/>
    <property type="match status" value="1"/>
</dbReference>
<gene>
    <name evidence="3" type="ORF">ABIF63_001764</name>
</gene>
<dbReference type="RefSeq" id="WP_080584293.1">
    <property type="nucleotide sequence ID" value="NZ_CP066351.1"/>
</dbReference>
<accession>A0ABV2RL41</accession>
<organism evidence="3 4">
    <name type="scientific">Bradyrhizobium japonicum</name>
    <dbReference type="NCBI Taxonomy" id="375"/>
    <lineage>
        <taxon>Bacteria</taxon>
        <taxon>Pseudomonadati</taxon>
        <taxon>Pseudomonadota</taxon>
        <taxon>Alphaproteobacteria</taxon>
        <taxon>Hyphomicrobiales</taxon>
        <taxon>Nitrobacteraceae</taxon>
        <taxon>Bradyrhizobium</taxon>
    </lineage>
</organism>
<protein>
    <submittedName>
        <fullName evidence="3">Glycine/D-amino acid oxidase-like deaminating enzyme</fullName>
    </submittedName>
</protein>